<dbReference type="AlphaFoldDB" id="A0A9X3F426"/>
<accession>A0A9X3F426</accession>
<keyword evidence="2" id="KW-1185">Reference proteome</keyword>
<evidence type="ECO:0000313" key="2">
    <source>
        <dbReference type="Proteomes" id="UP001145087"/>
    </source>
</evidence>
<organism evidence="1 2">
    <name type="scientific">Draconibacterium aestuarii</name>
    <dbReference type="NCBI Taxonomy" id="2998507"/>
    <lineage>
        <taxon>Bacteria</taxon>
        <taxon>Pseudomonadati</taxon>
        <taxon>Bacteroidota</taxon>
        <taxon>Bacteroidia</taxon>
        <taxon>Marinilabiliales</taxon>
        <taxon>Prolixibacteraceae</taxon>
        <taxon>Draconibacterium</taxon>
    </lineage>
</organism>
<name>A0A9X3F426_9BACT</name>
<dbReference type="RefSeq" id="WP_343332518.1">
    <property type="nucleotide sequence ID" value="NZ_JAPOHD010000013.1"/>
</dbReference>
<evidence type="ECO:0000313" key="1">
    <source>
        <dbReference type="EMBL" id="MCY1720184.1"/>
    </source>
</evidence>
<proteinExistence type="predicted"/>
<gene>
    <name evidence="1" type="ORF">OU798_07510</name>
</gene>
<protein>
    <submittedName>
        <fullName evidence="1">Uncharacterized protein</fullName>
    </submittedName>
</protein>
<reference evidence="1" key="1">
    <citation type="submission" date="2022-11" db="EMBL/GenBank/DDBJ databases">
        <title>Marilongibacter aestuarii gen. nov., sp. nov., isolated from tidal flat sediment.</title>
        <authorList>
            <person name="Jiayan W."/>
        </authorList>
    </citation>
    <scope>NUCLEOTIDE SEQUENCE</scope>
    <source>
        <strain evidence="1">Z1-6</strain>
    </source>
</reference>
<comment type="caution">
    <text evidence="1">The sequence shown here is derived from an EMBL/GenBank/DDBJ whole genome shotgun (WGS) entry which is preliminary data.</text>
</comment>
<sequence>MITGAIGSMFEEDSEWNIDQEELMEGDNLTHFFHALANVAPTHLFNQLTGDDKNQLEFNHVANQLCFQYSNKVDKE</sequence>
<dbReference type="Proteomes" id="UP001145087">
    <property type="component" value="Unassembled WGS sequence"/>
</dbReference>
<dbReference type="EMBL" id="JAPOHD010000013">
    <property type="protein sequence ID" value="MCY1720184.1"/>
    <property type="molecule type" value="Genomic_DNA"/>
</dbReference>